<dbReference type="SUPFAM" id="SSF46785">
    <property type="entry name" value="Winged helix' DNA-binding domain"/>
    <property type="match status" value="1"/>
</dbReference>
<protein>
    <submittedName>
        <fullName evidence="6">LysR family transcriptional regulator</fullName>
    </submittedName>
</protein>
<evidence type="ECO:0000313" key="7">
    <source>
        <dbReference type="Proteomes" id="UP000297729"/>
    </source>
</evidence>
<sequence>MQTFVRIVEAGSLSSAAAQLGTTQPTISRRLQTLERMLGVRLLQRSTHAMQLTEDGECCLLHARELLSHWTILTTDARNARDEPEGTLRVVAPHAFGQRQLIAPLVEFMQRHPRVSVEWMLHDRTPDFVAENIDCAIHVGEVREPSLVAIKLGAIRCIAIAAPSLLQGAPLPAHPDDLLRLPWLAQRTFYRDEVTLTHAVSGEKVRLSIKPRLSTDNLYAVRNATTLGLGVSVASAWALHEELADGRLVHLLPEWKGHALPLYLLYPHARHYPARLRSFIDSMRAAMPAILSDL</sequence>
<dbReference type="InterPro" id="IPR036390">
    <property type="entry name" value="WH_DNA-bd_sf"/>
</dbReference>
<evidence type="ECO:0000256" key="1">
    <source>
        <dbReference type="ARBA" id="ARBA00009437"/>
    </source>
</evidence>
<dbReference type="GO" id="GO:0003700">
    <property type="term" value="F:DNA-binding transcription factor activity"/>
    <property type="evidence" value="ECO:0007669"/>
    <property type="project" value="InterPro"/>
</dbReference>
<feature type="domain" description="HTH lysR-type" evidence="5">
    <location>
        <begin position="1"/>
        <end position="53"/>
    </location>
</feature>
<dbReference type="Gene3D" id="3.40.190.290">
    <property type="match status" value="1"/>
</dbReference>
<dbReference type="PANTHER" id="PTHR30537">
    <property type="entry name" value="HTH-TYPE TRANSCRIPTIONAL REGULATOR"/>
    <property type="match status" value="1"/>
</dbReference>
<dbReference type="EMBL" id="SPVG01000233">
    <property type="protein sequence ID" value="TFW16495.1"/>
    <property type="molecule type" value="Genomic_DNA"/>
</dbReference>
<keyword evidence="4" id="KW-0804">Transcription</keyword>
<dbReference type="CDD" id="cd08422">
    <property type="entry name" value="PBP2_CrgA_like"/>
    <property type="match status" value="1"/>
</dbReference>
<proteinExistence type="inferred from homology"/>
<dbReference type="InterPro" id="IPR058163">
    <property type="entry name" value="LysR-type_TF_proteobact-type"/>
</dbReference>
<dbReference type="FunFam" id="1.10.10.10:FF:000001">
    <property type="entry name" value="LysR family transcriptional regulator"/>
    <property type="match status" value="1"/>
</dbReference>
<keyword evidence="3" id="KW-0238">DNA-binding</keyword>
<dbReference type="GO" id="GO:0043565">
    <property type="term" value="F:sequence-specific DNA binding"/>
    <property type="evidence" value="ECO:0007669"/>
    <property type="project" value="TreeGrafter"/>
</dbReference>
<dbReference type="GO" id="GO:0006351">
    <property type="term" value="P:DNA-templated transcription"/>
    <property type="evidence" value="ECO:0007669"/>
    <property type="project" value="TreeGrafter"/>
</dbReference>
<dbReference type="Pfam" id="PF00126">
    <property type="entry name" value="HTH_1"/>
    <property type="match status" value="1"/>
</dbReference>
<dbReference type="InterPro" id="IPR036388">
    <property type="entry name" value="WH-like_DNA-bd_sf"/>
</dbReference>
<accession>A0A4Y9S4N6</accession>
<comment type="caution">
    <text evidence="6">The sequence shown here is derived from an EMBL/GenBank/DDBJ whole genome shotgun (WGS) entry which is preliminary data.</text>
</comment>
<organism evidence="6 7">
    <name type="scientific">Duganella callida</name>
    <dbReference type="NCBI Taxonomy" id="2561932"/>
    <lineage>
        <taxon>Bacteria</taxon>
        <taxon>Pseudomonadati</taxon>
        <taxon>Pseudomonadota</taxon>
        <taxon>Betaproteobacteria</taxon>
        <taxon>Burkholderiales</taxon>
        <taxon>Oxalobacteraceae</taxon>
        <taxon>Telluria group</taxon>
        <taxon>Duganella</taxon>
    </lineage>
</organism>
<dbReference type="PROSITE" id="PS50931">
    <property type="entry name" value="HTH_LYSR"/>
    <property type="match status" value="1"/>
</dbReference>
<dbReference type="Gene3D" id="1.10.10.10">
    <property type="entry name" value="Winged helix-like DNA-binding domain superfamily/Winged helix DNA-binding domain"/>
    <property type="match status" value="1"/>
</dbReference>
<dbReference type="InterPro" id="IPR000847">
    <property type="entry name" value="LysR_HTH_N"/>
</dbReference>
<dbReference type="Pfam" id="PF03466">
    <property type="entry name" value="LysR_substrate"/>
    <property type="match status" value="1"/>
</dbReference>
<dbReference type="SUPFAM" id="SSF53850">
    <property type="entry name" value="Periplasmic binding protein-like II"/>
    <property type="match status" value="1"/>
</dbReference>
<dbReference type="AlphaFoldDB" id="A0A4Y9S4N6"/>
<gene>
    <name evidence="6" type="ORF">E4L98_23435</name>
</gene>
<dbReference type="PANTHER" id="PTHR30537:SF5">
    <property type="entry name" value="HTH-TYPE TRANSCRIPTIONAL ACTIVATOR TTDR-RELATED"/>
    <property type="match status" value="1"/>
</dbReference>
<keyword evidence="2" id="KW-0805">Transcription regulation</keyword>
<evidence type="ECO:0000256" key="4">
    <source>
        <dbReference type="ARBA" id="ARBA00023163"/>
    </source>
</evidence>
<dbReference type="OrthoDB" id="8723543at2"/>
<evidence type="ECO:0000256" key="3">
    <source>
        <dbReference type="ARBA" id="ARBA00023125"/>
    </source>
</evidence>
<dbReference type="Proteomes" id="UP000297729">
    <property type="component" value="Unassembled WGS sequence"/>
</dbReference>
<evidence type="ECO:0000259" key="5">
    <source>
        <dbReference type="PROSITE" id="PS50931"/>
    </source>
</evidence>
<dbReference type="PRINTS" id="PR00039">
    <property type="entry name" value="HTHLYSR"/>
</dbReference>
<evidence type="ECO:0000313" key="6">
    <source>
        <dbReference type="EMBL" id="TFW16495.1"/>
    </source>
</evidence>
<evidence type="ECO:0000256" key="2">
    <source>
        <dbReference type="ARBA" id="ARBA00023015"/>
    </source>
</evidence>
<keyword evidence="7" id="KW-1185">Reference proteome</keyword>
<reference evidence="6 7" key="1">
    <citation type="submission" date="2019-03" db="EMBL/GenBank/DDBJ databases">
        <title>Draft Genome Sequence of Duganella callidus sp. nov., a Novel Duganella Species Isolated from Cultivated Soil.</title>
        <authorList>
            <person name="Raths R."/>
            <person name="Peta V."/>
            <person name="Bucking H."/>
        </authorList>
    </citation>
    <scope>NUCLEOTIDE SEQUENCE [LARGE SCALE GENOMIC DNA]</scope>
    <source>
        <strain evidence="6 7">DN04</strain>
    </source>
</reference>
<comment type="similarity">
    <text evidence="1">Belongs to the LysR transcriptional regulatory family.</text>
</comment>
<dbReference type="InterPro" id="IPR005119">
    <property type="entry name" value="LysR_subst-bd"/>
</dbReference>
<name>A0A4Y9S4N6_9BURK</name>